<proteinExistence type="predicted"/>
<reference evidence="2 3" key="1">
    <citation type="submission" date="2017-09" db="EMBL/GenBank/DDBJ databases">
        <authorList>
            <person name="Ehlers B."/>
            <person name="Leendertz F.H."/>
        </authorList>
    </citation>
    <scope>NUCLEOTIDE SEQUENCE [LARGE SCALE GENOMIC DNA]</scope>
    <source>
        <strain evidence="2 3">CGMCC 4.7095</strain>
    </source>
</reference>
<organism evidence="2 3">
    <name type="scientific">Streptomyces zhaozhouensis</name>
    <dbReference type="NCBI Taxonomy" id="1300267"/>
    <lineage>
        <taxon>Bacteria</taxon>
        <taxon>Bacillati</taxon>
        <taxon>Actinomycetota</taxon>
        <taxon>Actinomycetes</taxon>
        <taxon>Kitasatosporales</taxon>
        <taxon>Streptomycetaceae</taxon>
        <taxon>Streptomyces</taxon>
    </lineage>
</organism>
<name>A0A286DP93_9ACTN</name>
<dbReference type="AlphaFoldDB" id="A0A286DP93"/>
<protein>
    <submittedName>
        <fullName evidence="2">Uncharacterized protein</fullName>
    </submittedName>
</protein>
<evidence type="ECO:0000313" key="2">
    <source>
        <dbReference type="EMBL" id="SOD60440.1"/>
    </source>
</evidence>
<sequence length="280" mass="28912">MAPREGRPAGPSRLPGPHRREARRPGPSRAPGRAGLRRSTAGHARRGPRAFSAYGWPCRPCRFLRGCRRRRSCGVAGVRSGRSAVVWSGRSCCPAGLPLCGPAVLPALPVVRSCDPAAPAGPAVLRPLPALPVLPAVLRACGWGGPGGGAWNDAVTRGTARKRGTARARAERRRGARNSAQARSGAEARNSAEQHGSARIGAAGGWSVAGGGGWSAFGPGRSGRVGAAPPGNGRGPSRAREGPRPCWSGGHAVMRVTRATRAWGAAWVGADGRRTFTSPR</sequence>
<evidence type="ECO:0000256" key="1">
    <source>
        <dbReference type="SAM" id="MobiDB-lite"/>
    </source>
</evidence>
<evidence type="ECO:0000313" key="3">
    <source>
        <dbReference type="Proteomes" id="UP000219072"/>
    </source>
</evidence>
<keyword evidence="3" id="KW-1185">Reference proteome</keyword>
<feature type="compositionally biased region" description="Gly residues" evidence="1">
    <location>
        <begin position="214"/>
        <end position="223"/>
    </location>
</feature>
<dbReference type="EMBL" id="OCNE01000002">
    <property type="protein sequence ID" value="SOD60440.1"/>
    <property type="molecule type" value="Genomic_DNA"/>
</dbReference>
<dbReference type="Proteomes" id="UP000219072">
    <property type="component" value="Unassembled WGS sequence"/>
</dbReference>
<feature type="compositionally biased region" description="Low complexity" evidence="1">
    <location>
        <begin position="25"/>
        <end position="38"/>
    </location>
</feature>
<feature type="region of interest" description="Disordered" evidence="1">
    <location>
        <begin position="1"/>
        <end position="46"/>
    </location>
</feature>
<gene>
    <name evidence="2" type="ORF">SAMN06297387_102131</name>
</gene>
<feature type="compositionally biased region" description="Basic residues" evidence="1">
    <location>
        <begin position="159"/>
        <end position="176"/>
    </location>
</feature>
<feature type="region of interest" description="Disordered" evidence="1">
    <location>
        <begin position="151"/>
        <end position="197"/>
    </location>
</feature>
<accession>A0A286DP93</accession>
<feature type="region of interest" description="Disordered" evidence="1">
    <location>
        <begin position="214"/>
        <end position="248"/>
    </location>
</feature>